<accession>A0A817USG9</accession>
<evidence type="ECO:0000256" key="1">
    <source>
        <dbReference type="SAM" id="Phobius"/>
    </source>
</evidence>
<feature type="transmembrane region" description="Helical" evidence="1">
    <location>
        <begin position="180"/>
        <end position="204"/>
    </location>
</feature>
<keyword evidence="1" id="KW-1133">Transmembrane helix</keyword>
<protein>
    <submittedName>
        <fullName evidence="2">Uncharacterized protein</fullName>
    </submittedName>
</protein>
<name>A0A817USG9_9BILA</name>
<dbReference type="Proteomes" id="UP000663865">
    <property type="component" value="Unassembled WGS sequence"/>
</dbReference>
<keyword evidence="1" id="KW-0812">Transmembrane</keyword>
<keyword evidence="1" id="KW-0472">Membrane</keyword>
<dbReference type="AlphaFoldDB" id="A0A817USG9"/>
<sequence length="209" mass="23793">MRKVSLSLIHLTNRISFEKSAITTKKEKMDPYVSPYASVVPRILPNQYSSKKIPMIDEGHQYADNYPPSRYVSPTTIQSRSMNFPPLSTRAQIMNNEMNHQEIPMSNQSIVSNSIDNSLNGRTKNRMYHEPLKDNSGDIIPRNSYSAHGYPSNYDNGLYEIFRKNSNDDNKRDRACPTGLFIIIVIIIGLFSLTALAISIYLLVRISTM</sequence>
<organism evidence="2 3">
    <name type="scientific">Rotaria socialis</name>
    <dbReference type="NCBI Taxonomy" id="392032"/>
    <lineage>
        <taxon>Eukaryota</taxon>
        <taxon>Metazoa</taxon>
        <taxon>Spiralia</taxon>
        <taxon>Gnathifera</taxon>
        <taxon>Rotifera</taxon>
        <taxon>Eurotatoria</taxon>
        <taxon>Bdelloidea</taxon>
        <taxon>Philodinida</taxon>
        <taxon>Philodinidae</taxon>
        <taxon>Rotaria</taxon>
    </lineage>
</organism>
<reference evidence="2" key="1">
    <citation type="submission" date="2021-02" db="EMBL/GenBank/DDBJ databases">
        <authorList>
            <person name="Nowell W R."/>
        </authorList>
    </citation>
    <scope>NUCLEOTIDE SEQUENCE</scope>
</reference>
<evidence type="ECO:0000313" key="2">
    <source>
        <dbReference type="EMBL" id="CAF3333435.1"/>
    </source>
</evidence>
<dbReference type="EMBL" id="CAJNYV010000049">
    <property type="protein sequence ID" value="CAF3333435.1"/>
    <property type="molecule type" value="Genomic_DNA"/>
</dbReference>
<gene>
    <name evidence="2" type="ORF">KIK155_LOCUS1951</name>
</gene>
<proteinExistence type="predicted"/>
<evidence type="ECO:0000313" key="3">
    <source>
        <dbReference type="Proteomes" id="UP000663865"/>
    </source>
</evidence>
<comment type="caution">
    <text evidence="2">The sequence shown here is derived from an EMBL/GenBank/DDBJ whole genome shotgun (WGS) entry which is preliminary data.</text>
</comment>